<protein>
    <recommendedName>
        <fullName evidence="10">Proline--tRNA ligase</fullName>
        <ecNumber evidence="10">6.1.1.15</ecNumber>
    </recommendedName>
    <alternativeName>
        <fullName evidence="10">Prolyl-tRNA synthetase</fullName>
        <shortName evidence="10">ProRS</shortName>
    </alternativeName>
</protein>
<sequence length="575" mass="64641">MRLSTGFWQTYKEVPADAEIPSHQLMMRAGLIHKTGSGLYSYLPFGYKAIRKVEQIIREEMDRAGAHEIHMSVVTPGELWKESGRWDAMGEQMLKIKDKGGRDLCLSPTNEEAVTDIFRKTIKSYKNLPVTLYQINTKFRDELRPRFGLMRGREFTMKDAYSFHVDKASLDEVYARLFKAYEAIFTRAGLEFSAVEADAGAMADKDQKTHEFQVIADTGEDEVIYCAKTGYAANIEKAQTKRAPLDFFKTENVVEEISTPDKQTIEEVCNFLEKPQHQSLKSLVYKSMIGDEEETLLILLLGDDTLNELKLEAHLKCDHLKAAVDSEIDHEGFVKGYIGPHKLSSKARIIFDSQIDLEAAYVAGANKIDLHFGNMIPKRDVENFDVADLRTACKGDLTLDGMGTVEVKRGIEVGHIFQLGDKYTKALGTTVLDNNGKTMSPLMGCYGIGVTRVVAAAVEQHHDEKGIIWPMSLAPFHVYYAEITKSEENKKLANDIYQQLLDAGVEVVFDDRKAGPGFKFKDADLLGLPIQLIFGERDFKKDGMLEIRIRRSGESIRVAPVDIVTKIKELIASTK</sequence>
<dbReference type="InterPro" id="IPR044140">
    <property type="entry name" value="ProRS_anticodon_short"/>
</dbReference>
<comment type="catalytic activity">
    <reaction evidence="9 10">
        <text>tRNA(Pro) + L-proline + ATP = L-prolyl-tRNA(Pro) + AMP + diphosphate</text>
        <dbReference type="Rhea" id="RHEA:14305"/>
        <dbReference type="Rhea" id="RHEA-COMP:9700"/>
        <dbReference type="Rhea" id="RHEA-COMP:9702"/>
        <dbReference type="ChEBI" id="CHEBI:30616"/>
        <dbReference type="ChEBI" id="CHEBI:33019"/>
        <dbReference type="ChEBI" id="CHEBI:60039"/>
        <dbReference type="ChEBI" id="CHEBI:78442"/>
        <dbReference type="ChEBI" id="CHEBI:78532"/>
        <dbReference type="ChEBI" id="CHEBI:456215"/>
        <dbReference type="EC" id="6.1.1.15"/>
    </reaction>
</comment>
<dbReference type="InterPro" id="IPR036621">
    <property type="entry name" value="Anticodon-bd_dom_sf"/>
</dbReference>
<dbReference type="GO" id="GO:0005829">
    <property type="term" value="C:cytosol"/>
    <property type="evidence" value="ECO:0007669"/>
    <property type="project" value="TreeGrafter"/>
</dbReference>
<evidence type="ECO:0000256" key="6">
    <source>
        <dbReference type="ARBA" id="ARBA00022840"/>
    </source>
</evidence>
<dbReference type="Pfam" id="PF04073">
    <property type="entry name" value="tRNA_edit"/>
    <property type="match status" value="1"/>
</dbReference>
<dbReference type="AlphaFoldDB" id="A0A1Y5F129"/>
<dbReference type="InterPro" id="IPR045864">
    <property type="entry name" value="aa-tRNA-synth_II/BPL/LPL"/>
</dbReference>
<dbReference type="SUPFAM" id="SSF55826">
    <property type="entry name" value="YbaK/ProRS associated domain"/>
    <property type="match status" value="1"/>
</dbReference>
<dbReference type="HAMAP" id="MF_01569">
    <property type="entry name" value="Pro_tRNA_synth_type1"/>
    <property type="match status" value="1"/>
</dbReference>
<dbReference type="GO" id="GO:0005524">
    <property type="term" value="F:ATP binding"/>
    <property type="evidence" value="ECO:0007669"/>
    <property type="project" value="UniProtKB-UniRule"/>
</dbReference>
<dbReference type="PROSITE" id="PS50862">
    <property type="entry name" value="AA_TRNA_LIGASE_II"/>
    <property type="match status" value="1"/>
</dbReference>
<dbReference type="PANTHER" id="PTHR42753">
    <property type="entry name" value="MITOCHONDRIAL RIBOSOME PROTEIN L39/PROLYL-TRNA LIGASE FAMILY MEMBER"/>
    <property type="match status" value="1"/>
</dbReference>
<keyword evidence="5 10" id="KW-0547">Nucleotide-binding</keyword>
<dbReference type="GO" id="GO:0006433">
    <property type="term" value="P:prolyl-tRNA aminoacylation"/>
    <property type="evidence" value="ECO:0007669"/>
    <property type="project" value="UniProtKB-UniRule"/>
</dbReference>
<dbReference type="CDD" id="cd00779">
    <property type="entry name" value="ProRS_core_prok"/>
    <property type="match status" value="1"/>
</dbReference>
<accession>A0A1Y5F129</accession>
<organism evidence="12 13">
    <name type="scientific">Halobacteriovorax marinus</name>
    <dbReference type="NCBI Taxonomy" id="97084"/>
    <lineage>
        <taxon>Bacteria</taxon>
        <taxon>Pseudomonadati</taxon>
        <taxon>Bdellovibrionota</taxon>
        <taxon>Bacteriovoracia</taxon>
        <taxon>Bacteriovoracales</taxon>
        <taxon>Halobacteriovoraceae</taxon>
        <taxon>Halobacteriovorax</taxon>
    </lineage>
</organism>
<comment type="subcellular location">
    <subcellularLocation>
        <location evidence="1 10">Cytoplasm</location>
    </subcellularLocation>
</comment>
<evidence type="ECO:0000256" key="10">
    <source>
        <dbReference type="HAMAP-Rule" id="MF_01569"/>
    </source>
</evidence>
<dbReference type="Pfam" id="PF00587">
    <property type="entry name" value="tRNA-synt_2b"/>
    <property type="match status" value="1"/>
</dbReference>
<dbReference type="GO" id="GO:0004827">
    <property type="term" value="F:proline-tRNA ligase activity"/>
    <property type="evidence" value="ECO:0007669"/>
    <property type="project" value="UniProtKB-UniRule"/>
</dbReference>
<dbReference type="InterPro" id="IPR033730">
    <property type="entry name" value="ProRS_core_prok"/>
</dbReference>
<dbReference type="InterPro" id="IPR007214">
    <property type="entry name" value="YbaK/aa-tRNA-synth-assoc-dom"/>
</dbReference>
<evidence type="ECO:0000256" key="1">
    <source>
        <dbReference type="ARBA" id="ARBA00004496"/>
    </source>
</evidence>
<keyword evidence="8 10" id="KW-0030">Aminoacyl-tRNA synthetase</keyword>
<evidence type="ECO:0000256" key="5">
    <source>
        <dbReference type="ARBA" id="ARBA00022741"/>
    </source>
</evidence>
<dbReference type="PANTHER" id="PTHR42753:SF2">
    <property type="entry name" value="PROLINE--TRNA LIGASE"/>
    <property type="match status" value="1"/>
</dbReference>
<dbReference type="Gene3D" id="3.30.930.10">
    <property type="entry name" value="Bira Bifunctional Protein, Domain 2"/>
    <property type="match status" value="2"/>
</dbReference>
<comment type="domain">
    <text evidence="10">Consists of three domains: the N-terminal catalytic domain, the editing domain and the C-terminal anticodon-binding domain.</text>
</comment>
<evidence type="ECO:0000256" key="8">
    <source>
        <dbReference type="ARBA" id="ARBA00023146"/>
    </source>
</evidence>
<gene>
    <name evidence="10" type="primary">proS</name>
    <name evidence="12" type="ORF">A9Q84_20145</name>
</gene>
<keyword evidence="4 10" id="KW-0436">Ligase</keyword>
<dbReference type="NCBIfam" id="TIGR00409">
    <property type="entry name" value="proS_fam_II"/>
    <property type="match status" value="1"/>
</dbReference>
<dbReference type="InterPro" id="IPR006195">
    <property type="entry name" value="aa-tRNA-synth_II"/>
</dbReference>
<dbReference type="CDD" id="cd00861">
    <property type="entry name" value="ProRS_anticodon_short"/>
    <property type="match status" value="1"/>
</dbReference>
<dbReference type="EMBL" id="MAAO01000016">
    <property type="protein sequence ID" value="OUR92827.1"/>
    <property type="molecule type" value="Genomic_DNA"/>
</dbReference>
<dbReference type="InterPro" id="IPR002314">
    <property type="entry name" value="aa-tRNA-synt_IIb"/>
</dbReference>
<keyword evidence="3 10" id="KW-0963">Cytoplasm</keyword>
<evidence type="ECO:0000313" key="12">
    <source>
        <dbReference type="EMBL" id="OUR92827.1"/>
    </source>
</evidence>
<evidence type="ECO:0000256" key="2">
    <source>
        <dbReference type="ARBA" id="ARBA00011738"/>
    </source>
</evidence>
<evidence type="ECO:0000256" key="7">
    <source>
        <dbReference type="ARBA" id="ARBA00022917"/>
    </source>
</evidence>
<dbReference type="Proteomes" id="UP000196531">
    <property type="component" value="Unassembled WGS sequence"/>
</dbReference>
<feature type="domain" description="Aminoacyl-transfer RNA synthetases class-II family profile" evidence="11">
    <location>
        <begin position="38"/>
        <end position="470"/>
    </location>
</feature>
<comment type="similarity">
    <text evidence="10">Belongs to the class-II aminoacyl-tRNA synthetase family. ProS type 1 subfamily.</text>
</comment>
<comment type="function">
    <text evidence="10">Catalyzes the attachment of proline to tRNA(Pro) in a two-step reaction: proline is first activated by ATP to form Pro-AMP and then transferred to the acceptor end of tRNA(Pro). As ProRS can inadvertently accommodate and process non-cognate amino acids such as alanine and cysteine, to avoid such errors it has two additional distinct editing activities against alanine. One activity is designated as 'pretransfer' editing and involves the tRNA(Pro)-independent hydrolysis of activated Ala-AMP. The other activity is designated 'posttransfer' editing and involves deacylation of mischarged Ala-tRNA(Pro). The misacylated Cys-tRNA(Pro) is not edited by ProRS.</text>
</comment>
<dbReference type="InterPro" id="IPR036754">
    <property type="entry name" value="YbaK/aa-tRNA-synt-asso_dom_sf"/>
</dbReference>
<proteinExistence type="inferred from homology"/>
<comment type="subunit">
    <text evidence="2 10">Homodimer.</text>
</comment>
<dbReference type="InterPro" id="IPR050062">
    <property type="entry name" value="Pro-tRNA_synthetase"/>
</dbReference>
<dbReference type="InterPro" id="IPR004154">
    <property type="entry name" value="Anticodon-bd"/>
</dbReference>
<evidence type="ECO:0000259" key="11">
    <source>
        <dbReference type="PROSITE" id="PS50862"/>
    </source>
</evidence>
<keyword evidence="7 10" id="KW-0648">Protein biosynthesis</keyword>
<dbReference type="NCBIfam" id="NF006625">
    <property type="entry name" value="PRK09194.1"/>
    <property type="match status" value="1"/>
</dbReference>
<dbReference type="Pfam" id="PF03129">
    <property type="entry name" value="HGTP_anticodon"/>
    <property type="match status" value="1"/>
</dbReference>
<evidence type="ECO:0000256" key="9">
    <source>
        <dbReference type="ARBA" id="ARBA00047671"/>
    </source>
</evidence>
<comment type="caution">
    <text evidence="12">The sequence shown here is derived from an EMBL/GenBank/DDBJ whole genome shotgun (WGS) entry which is preliminary data.</text>
</comment>
<reference evidence="13" key="1">
    <citation type="journal article" date="2017" name="Proc. Natl. Acad. Sci. U.S.A.">
        <title>Simulation of Deepwater Horizon oil plume reveals substrate specialization within a complex community of hydrocarbon-degraders.</title>
        <authorList>
            <person name="Hu P."/>
            <person name="Dubinsky E.A."/>
            <person name="Probst A.J."/>
            <person name="Wang J."/>
            <person name="Sieber C.M.K."/>
            <person name="Tom L.M."/>
            <person name="Gardinali P."/>
            <person name="Banfield J.F."/>
            <person name="Atlas R.M."/>
            <person name="Andersen G.L."/>
        </authorList>
    </citation>
    <scope>NUCLEOTIDE SEQUENCE [LARGE SCALE GENOMIC DNA]</scope>
</reference>
<dbReference type="SUPFAM" id="SSF52954">
    <property type="entry name" value="Class II aaRS ABD-related"/>
    <property type="match status" value="1"/>
</dbReference>
<dbReference type="PRINTS" id="PR01046">
    <property type="entry name" value="TRNASYNTHPRO"/>
</dbReference>
<dbReference type="SUPFAM" id="SSF55681">
    <property type="entry name" value="Class II aaRS and biotin synthetases"/>
    <property type="match status" value="1"/>
</dbReference>
<dbReference type="InterPro" id="IPR002316">
    <property type="entry name" value="Pro-tRNA-ligase_IIa"/>
</dbReference>
<dbReference type="Gene3D" id="3.40.50.800">
    <property type="entry name" value="Anticodon-binding domain"/>
    <property type="match status" value="1"/>
</dbReference>
<evidence type="ECO:0000313" key="13">
    <source>
        <dbReference type="Proteomes" id="UP000196531"/>
    </source>
</evidence>
<dbReference type="InterPro" id="IPR023717">
    <property type="entry name" value="Pro-tRNA-Synthase_IIa_type1"/>
</dbReference>
<evidence type="ECO:0000256" key="4">
    <source>
        <dbReference type="ARBA" id="ARBA00022598"/>
    </source>
</evidence>
<dbReference type="InterPro" id="IPR004500">
    <property type="entry name" value="Pro-tRNA-synth_IIa_bac-type"/>
</dbReference>
<keyword evidence="6 10" id="KW-0067">ATP-binding</keyword>
<dbReference type="EC" id="6.1.1.15" evidence="10"/>
<dbReference type="GO" id="GO:0002161">
    <property type="term" value="F:aminoacyl-tRNA deacylase activity"/>
    <property type="evidence" value="ECO:0007669"/>
    <property type="project" value="InterPro"/>
</dbReference>
<evidence type="ECO:0000256" key="3">
    <source>
        <dbReference type="ARBA" id="ARBA00022490"/>
    </source>
</evidence>
<name>A0A1Y5F129_9BACT</name>